<name>A0A2S0N7H6_9HYPH</name>
<reference evidence="3 4" key="1">
    <citation type="submission" date="2018-03" db="EMBL/GenBank/DDBJ databases">
        <title>Genome sequencing of Phreatobacter sp.</title>
        <authorList>
            <person name="Kim S.-J."/>
            <person name="Heo J."/>
            <person name="Kwon S.-W."/>
        </authorList>
    </citation>
    <scope>NUCLEOTIDE SEQUENCE [LARGE SCALE GENOMIC DNA]</scope>
    <source>
        <strain evidence="3 4">S-12</strain>
    </source>
</reference>
<keyword evidence="2" id="KW-0472">Membrane</keyword>
<evidence type="ECO:0000256" key="1">
    <source>
        <dbReference type="SAM" id="MobiDB-lite"/>
    </source>
</evidence>
<dbReference type="AlphaFoldDB" id="A0A2S0N7H6"/>
<organism evidence="3 4">
    <name type="scientific">Phreatobacter cathodiphilus</name>
    <dbReference type="NCBI Taxonomy" id="1868589"/>
    <lineage>
        <taxon>Bacteria</taxon>
        <taxon>Pseudomonadati</taxon>
        <taxon>Pseudomonadota</taxon>
        <taxon>Alphaproteobacteria</taxon>
        <taxon>Hyphomicrobiales</taxon>
        <taxon>Phreatobacteraceae</taxon>
        <taxon>Phreatobacter</taxon>
    </lineage>
</organism>
<evidence type="ECO:0000313" key="4">
    <source>
        <dbReference type="Proteomes" id="UP000237889"/>
    </source>
</evidence>
<dbReference type="OrthoDB" id="9897399at2"/>
<dbReference type="EMBL" id="CP027668">
    <property type="protein sequence ID" value="AVO43893.1"/>
    <property type="molecule type" value="Genomic_DNA"/>
</dbReference>
<feature type="transmembrane region" description="Helical" evidence="2">
    <location>
        <begin position="43"/>
        <end position="64"/>
    </location>
</feature>
<gene>
    <name evidence="3" type="ORF">C6569_01755</name>
</gene>
<feature type="compositionally biased region" description="Basic and acidic residues" evidence="1">
    <location>
        <begin position="1"/>
        <end position="23"/>
    </location>
</feature>
<feature type="region of interest" description="Disordered" evidence="1">
    <location>
        <begin position="1"/>
        <end position="33"/>
    </location>
</feature>
<dbReference type="RefSeq" id="WP_106747223.1">
    <property type="nucleotide sequence ID" value="NZ_CP027668.1"/>
</dbReference>
<evidence type="ECO:0000256" key="2">
    <source>
        <dbReference type="SAM" id="Phobius"/>
    </source>
</evidence>
<keyword evidence="2" id="KW-1133">Transmembrane helix</keyword>
<keyword evidence="2" id="KW-0812">Transmembrane</keyword>
<dbReference type="KEGG" id="phr:C6569_01755"/>
<keyword evidence="4" id="KW-1185">Reference proteome</keyword>
<accession>A0A2S0N7H6</accession>
<protein>
    <submittedName>
        <fullName evidence="3">Uncharacterized protein</fullName>
    </submittedName>
</protein>
<sequence>MADDETKLVEPDRRQKPPPREDSPGSQVLNADTARTAPIGKPVLWVLIASLCAAVFVLGAYLTIWSSTVP</sequence>
<proteinExistence type="predicted"/>
<dbReference type="Proteomes" id="UP000237889">
    <property type="component" value="Chromosome"/>
</dbReference>
<evidence type="ECO:0000313" key="3">
    <source>
        <dbReference type="EMBL" id="AVO43893.1"/>
    </source>
</evidence>